<dbReference type="SUPFAM" id="SSF158446">
    <property type="entry name" value="IVS-encoded protein-like"/>
    <property type="match status" value="1"/>
</dbReference>
<proteinExistence type="predicted"/>
<dbReference type="EMBL" id="SRKZ01000006">
    <property type="protein sequence ID" value="TGD78453.1"/>
    <property type="molecule type" value="Genomic_DNA"/>
</dbReference>
<protein>
    <submittedName>
        <fullName evidence="1">Four helix bundle protein</fullName>
    </submittedName>
</protein>
<dbReference type="PANTHER" id="PTHR38471">
    <property type="entry name" value="FOUR HELIX BUNDLE PROTEIN"/>
    <property type="match status" value="1"/>
</dbReference>
<dbReference type="PIRSF" id="PIRSF035652">
    <property type="entry name" value="CHP02436"/>
    <property type="match status" value="1"/>
</dbReference>
<dbReference type="InterPro" id="IPR012657">
    <property type="entry name" value="23S_rRNA-intervening_sequence"/>
</dbReference>
<dbReference type="Pfam" id="PF05635">
    <property type="entry name" value="23S_rRNA_IVP"/>
    <property type="match status" value="1"/>
</dbReference>
<gene>
    <name evidence="1" type="ORF">EU557_20330</name>
</gene>
<dbReference type="NCBIfam" id="TIGR02436">
    <property type="entry name" value="four helix bundle protein"/>
    <property type="match status" value="1"/>
</dbReference>
<dbReference type="OrthoDB" id="285993at2"/>
<organism evidence="1 2">
    <name type="scientific">Hymenobacter wooponensis</name>
    <dbReference type="NCBI Taxonomy" id="1525360"/>
    <lineage>
        <taxon>Bacteria</taxon>
        <taxon>Pseudomonadati</taxon>
        <taxon>Bacteroidota</taxon>
        <taxon>Cytophagia</taxon>
        <taxon>Cytophagales</taxon>
        <taxon>Hymenobacteraceae</taxon>
        <taxon>Hymenobacter</taxon>
    </lineage>
</organism>
<evidence type="ECO:0000313" key="1">
    <source>
        <dbReference type="EMBL" id="TGD78453.1"/>
    </source>
</evidence>
<comment type="caution">
    <text evidence="1">The sequence shown here is derived from an EMBL/GenBank/DDBJ whole genome shotgun (WGS) entry which is preliminary data.</text>
</comment>
<name>A0A4Z0MFD0_9BACT</name>
<dbReference type="Proteomes" id="UP000298284">
    <property type="component" value="Unassembled WGS sequence"/>
</dbReference>
<sequence>MDNTDKAAFNQQFRDRTKAASLRIIKLFQQLPRTGEAEVIGRQMLRSATSVAANYRAACRGRSSAEWYAKVSICVEEADETQLWLELLGDAGIVSKARLHELEKEYLEIVSVLATARKAHDKRNGK</sequence>
<dbReference type="AlphaFoldDB" id="A0A4Z0MFD0"/>
<evidence type="ECO:0000313" key="2">
    <source>
        <dbReference type="Proteomes" id="UP000298284"/>
    </source>
</evidence>
<accession>A0A4Z0MFD0</accession>
<dbReference type="RefSeq" id="WP_135532313.1">
    <property type="nucleotide sequence ID" value="NZ_SRKZ01000006.1"/>
</dbReference>
<dbReference type="Gene3D" id="1.20.1440.60">
    <property type="entry name" value="23S rRNA-intervening sequence"/>
    <property type="match status" value="1"/>
</dbReference>
<dbReference type="InterPro" id="IPR036583">
    <property type="entry name" value="23S_rRNA_IVS_sf"/>
</dbReference>
<reference evidence="1 2" key="1">
    <citation type="submission" date="2019-04" db="EMBL/GenBank/DDBJ databases">
        <authorList>
            <person name="Feng G."/>
            <person name="Zhang J."/>
            <person name="Zhu H."/>
        </authorList>
    </citation>
    <scope>NUCLEOTIDE SEQUENCE [LARGE SCALE GENOMIC DNA]</scope>
    <source>
        <strain evidence="1 2">JCM 19491</strain>
    </source>
</reference>
<dbReference type="PANTHER" id="PTHR38471:SF2">
    <property type="entry name" value="FOUR HELIX BUNDLE PROTEIN"/>
    <property type="match status" value="1"/>
</dbReference>
<keyword evidence="2" id="KW-1185">Reference proteome</keyword>